<keyword evidence="3" id="KW-0520">NAD</keyword>
<keyword evidence="7" id="KW-1185">Reference proteome</keyword>
<dbReference type="Gene3D" id="1.20.1090.10">
    <property type="entry name" value="Dehydroquinate synthase-like - alpha domain"/>
    <property type="match status" value="1"/>
</dbReference>
<feature type="domain" description="Alcohol dehydrogenase iron-type/glycerol dehydrogenase GldA" evidence="4">
    <location>
        <begin position="12"/>
        <end position="180"/>
    </location>
</feature>
<evidence type="ECO:0000256" key="3">
    <source>
        <dbReference type="ARBA" id="ARBA00023027"/>
    </source>
</evidence>
<dbReference type="EMBL" id="DF820475">
    <property type="protein sequence ID" value="GAK60918.1"/>
    <property type="molecule type" value="Genomic_DNA"/>
</dbReference>
<dbReference type="InterPro" id="IPR018211">
    <property type="entry name" value="ADH_Fe_CS"/>
</dbReference>
<dbReference type="PANTHER" id="PTHR11496">
    <property type="entry name" value="ALCOHOL DEHYDROGENASE"/>
    <property type="match status" value="1"/>
</dbReference>
<dbReference type="FunFam" id="1.20.1090.10:FF:000001">
    <property type="entry name" value="Aldehyde-alcohol dehydrogenase"/>
    <property type="match status" value="1"/>
</dbReference>
<keyword evidence="2" id="KW-0560">Oxidoreductase</keyword>
<dbReference type="FunFam" id="3.40.50.1970:FF:000003">
    <property type="entry name" value="Alcohol dehydrogenase, iron-containing"/>
    <property type="match status" value="1"/>
</dbReference>
<dbReference type="InterPro" id="IPR039697">
    <property type="entry name" value="Alcohol_dehydrogenase_Fe"/>
</dbReference>
<organism evidence="6">
    <name type="scientific">Vecturithrix granuli</name>
    <dbReference type="NCBI Taxonomy" id="1499967"/>
    <lineage>
        <taxon>Bacteria</taxon>
        <taxon>Candidatus Moduliflexota</taxon>
        <taxon>Candidatus Vecturitrichia</taxon>
        <taxon>Candidatus Vecturitrichales</taxon>
        <taxon>Candidatus Vecturitrichaceae</taxon>
        <taxon>Candidatus Vecturithrix</taxon>
    </lineage>
</organism>
<dbReference type="GO" id="GO:0004022">
    <property type="term" value="F:alcohol dehydrogenase (NAD+) activity"/>
    <property type="evidence" value="ECO:0007669"/>
    <property type="project" value="TreeGrafter"/>
</dbReference>
<evidence type="ECO:0000313" key="7">
    <source>
        <dbReference type="Proteomes" id="UP000030661"/>
    </source>
</evidence>
<dbReference type="PANTHER" id="PTHR11496:SF102">
    <property type="entry name" value="ALCOHOL DEHYDROGENASE 4"/>
    <property type="match status" value="1"/>
</dbReference>
<dbReference type="HOGENOM" id="CLU_007207_0_0_0"/>
<dbReference type="Gene3D" id="3.40.50.1970">
    <property type="match status" value="1"/>
</dbReference>
<dbReference type="InterPro" id="IPR056798">
    <property type="entry name" value="ADH_Fe_C"/>
</dbReference>
<gene>
    <name evidence="6" type="ORF">U27_00816</name>
</gene>
<evidence type="ECO:0000259" key="5">
    <source>
        <dbReference type="Pfam" id="PF25137"/>
    </source>
</evidence>
<dbReference type="GO" id="GO:0046872">
    <property type="term" value="F:metal ion binding"/>
    <property type="evidence" value="ECO:0007669"/>
    <property type="project" value="InterPro"/>
</dbReference>
<dbReference type="eggNOG" id="COG1454">
    <property type="taxonomic scope" value="Bacteria"/>
</dbReference>
<dbReference type="Proteomes" id="UP000030661">
    <property type="component" value="Unassembled WGS sequence"/>
</dbReference>
<protein>
    <submittedName>
        <fullName evidence="6">Alcohol dehydrogenase</fullName>
    </submittedName>
</protein>
<dbReference type="PROSITE" id="PS00913">
    <property type="entry name" value="ADH_IRON_1"/>
    <property type="match status" value="1"/>
</dbReference>
<accession>A0A081C8L3</accession>
<evidence type="ECO:0000256" key="1">
    <source>
        <dbReference type="ARBA" id="ARBA00007358"/>
    </source>
</evidence>
<feature type="domain" description="Fe-containing alcohol dehydrogenase-like C-terminal" evidence="5">
    <location>
        <begin position="191"/>
        <end position="381"/>
    </location>
</feature>
<sequence length="386" mass="41294">MNLLKSFTYELPTKIEYGVGVSGTLRDHIQQWGAKNVLVVTDRGIRSSGLLAGIEQQLEEANSRFVIFDEVEPNPKDRNVQHGAEQARLLDADCIVAIGGGSPIDCAKAISVVATHDGPVRRFADRKNITGKILPLLAIPTTAGTGSEVTFGAVITDTQEHFKFTVKHANTAPKIALVDPALTVTMPPALTAATGMDALTHAIEGYTATVAEPLADAAALYAVELITKYLKTAFVDGKNMEARAGMLLGSLLAGISFSHSDVAAVHCIAEALGGKYDTPHGVCNAVVLPEMMAYNMAYCQERYARIATAMGITYASLEEGAQKAVEAVRQLARDVQLPDFRSLGIKAEDFEELAHNSAINGSNPDNPRPMQKNDYLAVLTSLWNAS</sequence>
<dbReference type="CDD" id="cd08551">
    <property type="entry name" value="Fe-ADH"/>
    <property type="match status" value="1"/>
</dbReference>
<reference evidence="6" key="1">
    <citation type="journal article" date="2015" name="PeerJ">
        <title>First genomic representation of candidate bacterial phylum KSB3 points to enhanced environmental sensing as a trigger of wastewater bulking.</title>
        <authorList>
            <person name="Sekiguchi Y."/>
            <person name="Ohashi A."/>
            <person name="Parks D.H."/>
            <person name="Yamauchi T."/>
            <person name="Tyson G.W."/>
            <person name="Hugenholtz P."/>
        </authorList>
    </citation>
    <scope>NUCLEOTIDE SEQUENCE [LARGE SCALE GENOMIC DNA]</scope>
</reference>
<evidence type="ECO:0000259" key="4">
    <source>
        <dbReference type="Pfam" id="PF00465"/>
    </source>
</evidence>
<dbReference type="AlphaFoldDB" id="A0A081C8L3"/>
<proteinExistence type="inferred from homology"/>
<dbReference type="Pfam" id="PF25137">
    <property type="entry name" value="ADH_Fe_C"/>
    <property type="match status" value="1"/>
</dbReference>
<name>A0A081C8L3_VECG1</name>
<dbReference type="SUPFAM" id="SSF56796">
    <property type="entry name" value="Dehydroquinate synthase-like"/>
    <property type="match status" value="1"/>
</dbReference>
<comment type="similarity">
    <text evidence="1">Belongs to the iron-containing alcohol dehydrogenase family.</text>
</comment>
<evidence type="ECO:0000256" key="2">
    <source>
        <dbReference type="ARBA" id="ARBA00023002"/>
    </source>
</evidence>
<dbReference type="Pfam" id="PF00465">
    <property type="entry name" value="Fe-ADH"/>
    <property type="match status" value="1"/>
</dbReference>
<dbReference type="STRING" id="1499967.U27_00816"/>
<dbReference type="InterPro" id="IPR001670">
    <property type="entry name" value="ADH_Fe/GldA"/>
</dbReference>
<evidence type="ECO:0000313" key="6">
    <source>
        <dbReference type="EMBL" id="GAK60918.1"/>
    </source>
</evidence>